<dbReference type="PANTHER" id="PTHR34512:SF30">
    <property type="entry name" value="OUTER MEMBRANE PROTEIN ASSEMBLY FACTOR BAMB"/>
    <property type="match status" value="1"/>
</dbReference>
<dbReference type="KEGG" id="dpd:Deipe_2176"/>
<evidence type="ECO:0000259" key="2">
    <source>
        <dbReference type="Pfam" id="PF13360"/>
    </source>
</evidence>
<dbReference type="PATRIC" id="fig|937777.3.peg.2178"/>
<dbReference type="PANTHER" id="PTHR34512">
    <property type="entry name" value="CELL SURFACE PROTEIN"/>
    <property type="match status" value="1"/>
</dbReference>
<protein>
    <recommendedName>
        <fullName evidence="2">Pyrrolo-quinoline quinone repeat domain-containing protein</fullName>
    </recommendedName>
</protein>
<dbReference type="eggNOG" id="COG1520">
    <property type="taxonomic scope" value="Bacteria"/>
</dbReference>
<dbReference type="Pfam" id="PF13360">
    <property type="entry name" value="PQQ_2"/>
    <property type="match status" value="2"/>
</dbReference>
<gene>
    <name evidence="3" type="ordered locus">Deipe_2176</name>
</gene>
<dbReference type="EMBL" id="CP003382">
    <property type="protein sequence ID" value="AFZ67662.1"/>
    <property type="molecule type" value="Genomic_DNA"/>
</dbReference>
<proteinExistence type="predicted"/>
<organism evidence="3 4">
    <name type="scientific">Deinococcus peraridilitoris (strain DSM 19664 / LMG 22246 / CIP 109416 / KR-200)</name>
    <dbReference type="NCBI Taxonomy" id="937777"/>
    <lineage>
        <taxon>Bacteria</taxon>
        <taxon>Thermotogati</taxon>
        <taxon>Deinococcota</taxon>
        <taxon>Deinococci</taxon>
        <taxon>Deinococcales</taxon>
        <taxon>Deinococcaceae</taxon>
        <taxon>Deinococcus</taxon>
    </lineage>
</organism>
<dbReference type="SUPFAM" id="SSF50998">
    <property type="entry name" value="Quinoprotein alcohol dehydrogenase-like"/>
    <property type="match status" value="2"/>
</dbReference>
<dbReference type="InterPro" id="IPR002372">
    <property type="entry name" value="PQQ_rpt_dom"/>
</dbReference>
<keyword evidence="1" id="KW-1133">Transmembrane helix</keyword>
<dbReference type="OrthoDB" id="139362at2"/>
<sequence>MSAEQSLGTRDGQGSALTVAGFLLTSLAVGMALVWPYWDASRHAPRELDRYWPPDRSWGLQVNLDASGRAVEWTGYSQSELPVVQALTTLNADTVQALSDLGVKDARGAAGVRIQRLAARIVQKEGGSRNVLVYTARTPDGHFYLADRDLAAAETYVYRPPLRVMPAQPRPGARWTQQGKINRQLDYRLQGAIERATPDASYGRSDCLRVQRKLILSSQGTTLDSSSTTELYCAHEGYMAGETRNARGLKRTVEYGRAGHRAGWLPPAAPVAPDPAPTRVSAALPTTFTLLGRVTPHARERVSEAPTLLRSPSGLLAVVTNTSETVTALQVSGDAGRVAWRFMPGGSVTGGVVVDERRGRVYFGSSARQLYALDVQGLPLWSVKLRDHMAARPLVTADAIIAVSEDGSVLSVDASGKVRWTADLGALSRATPVLAGSLLVFANNNGSVLALRARDGQAVWRTELGAPITAPLQVNGESVIAASTSGEVARLQLRSGQPVWQATAGRGGSIRHTPAIGGEEVLVNADGELVTLDFKSGAVVARASGGYVGAPLMVDQTVHAATKNELQRLTTDLRVLDRTPAPGEHTRFVTGATRAADALLLGDAQGGLWRSGPTQPGVLQAAWQGTTRASRAGLPAIISPPVVLPERTVLLDSEGGVYRVDETGAFHDVAQLDLRGFGLTARPGSDGRSLIALSNREQLQLLDVTRGQIRWSVDVGGVLLQTPIFTKDTVIVVSTAPEVVALDLQTGKTRWRRALKNSLMGAPHTDGRTVWISSPVMALDAMTGEPIWTSEAATFGASELDVQDKVMYVRSIQNNRPWLNALDLRSGRVLWQKALPANATTPLEPLGLTRQSVVVPTGGRELIALDRTSGQVRWKHDGSSLRWGSLSAQEDRVAYLGTDGHVTLIGDTDGAVLARWRAAESEMKEETYRLARPVFTPGGLLVPHGLELVKLEESSTSTGSRP</sequence>
<dbReference type="InterPro" id="IPR011047">
    <property type="entry name" value="Quinoprotein_ADH-like_sf"/>
</dbReference>
<keyword evidence="4" id="KW-1185">Reference proteome</keyword>
<evidence type="ECO:0000313" key="3">
    <source>
        <dbReference type="EMBL" id="AFZ67662.1"/>
    </source>
</evidence>
<name>L0A3C1_DEIPD</name>
<feature type="domain" description="Pyrrolo-quinoline quinone repeat" evidence="2">
    <location>
        <begin position="738"/>
        <end position="939"/>
    </location>
</feature>
<dbReference type="STRING" id="937777.Deipe_2176"/>
<feature type="domain" description="Pyrrolo-quinoline quinone repeat" evidence="2">
    <location>
        <begin position="325"/>
        <end position="486"/>
    </location>
</feature>
<evidence type="ECO:0000313" key="4">
    <source>
        <dbReference type="Proteomes" id="UP000010467"/>
    </source>
</evidence>
<dbReference type="AlphaFoldDB" id="L0A3C1"/>
<reference evidence="4" key="1">
    <citation type="submission" date="2012-03" db="EMBL/GenBank/DDBJ databases">
        <title>Complete sequence of chromosome of Deinococcus peraridilitoris DSM 19664.</title>
        <authorList>
            <person name="Lucas S."/>
            <person name="Copeland A."/>
            <person name="Lapidus A."/>
            <person name="Glavina del Rio T."/>
            <person name="Dalin E."/>
            <person name="Tice H."/>
            <person name="Bruce D."/>
            <person name="Goodwin L."/>
            <person name="Pitluck S."/>
            <person name="Peters L."/>
            <person name="Mikhailova N."/>
            <person name="Lu M."/>
            <person name="Kyrpides N."/>
            <person name="Mavromatis K."/>
            <person name="Ivanova N."/>
            <person name="Brettin T."/>
            <person name="Detter J.C."/>
            <person name="Han C."/>
            <person name="Larimer F."/>
            <person name="Land M."/>
            <person name="Hauser L."/>
            <person name="Markowitz V."/>
            <person name="Cheng J.-F."/>
            <person name="Hugenholtz P."/>
            <person name="Woyke T."/>
            <person name="Wu D."/>
            <person name="Pukall R."/>
            <person name="Steenblock K."/>
            <person name="Brambilla E."/>
            <person name="Klenk H.-P."/>
            <person name="Eisen J.A."/>
        </authorList>
    </citation>
    <scope>NUCLEOTIDE SEQUENCE [LARGE SCALE GENOMIC DNA]</scope>
    <source>
        <strain evidence="4">DSM 19664 / LMG 22246 / CIP 109416 / KR-200</strain>
    </source>
</reference>
<evidence type="ECO:0000256" key="1">
    <source>
        <dbReference type="SAM" id="Phobius"/>
    </source>
</evidence>
<dbReference type="Gene3D" id="2.130.10.10">
    <property type="entry name" value="YVTN repeat-like/Quinoprotein amine dehydrogenase"/>
    <property type="match status" value="2"/>
</dbReference>
<dbReference type="RefSeq" id="WP_015235965.1">
    <property type="nucleotide sequence ID" value="NC_019793.1"/>
</dbReference>
<keyword evidence="1" id="KW-0472">Membrane</keyword>
<dbReference type="SMART" id="SM00564">
    <property type="entry name" value="PQQ"/>
    <property type="match status" value="8"/>
</dbReference>
<dbReference type="InterPro" id="IPR018391">
    <property type="entry name" value="PQQ_b-propeller_rpt"/>
</dbReference>
<accession>L0A3C1</accession>
<keyword evidence="1" id="KW-0812">Transmembrane</keyword>
<dbReference type="Proteomes" id="UP000010467">
    <property type="component" value="Chromosome"/>
</dbReference>
<feature type="transmembrane region" description="Helical" evidence="1">
    <location>
        <begin position="16"/>
        <end position="38"/>
    </location>
</feature>
<dbReference type="InterPro" id="IPR015943">
    <property type="entry name" value="WD40/YVTN_repeat-like_dom_sf"/>
</dbReference>
<dbReference type="HOGENOM" id="CLU_307317_0_0_0"/>